<evidence type="ECO:0000313" key="2">
    <source>
        <dbReference type="EMBL" id="PIT94464.1"/>
    </source>
</evidence>
<protein>
    <recommendedName>
        <fullName evidence="4">Glycosyl-4,4'-diaponeurosporenoate acyltransferase</fullName>
    </recommendedName>
</protein>
<comment type="caution">
    <text evidence="2">The sequence shown here is derived from an EMBL/GenBank/DDBJ whole genome shotgun (WGS) entry which is preliminary data.</text>
</comment>
<feature type="transmembrane region" description="Helical" evidence="1">
    <location>
        <begin position="94"/>
        <end position="112"/>
    </location>
</feature>
<evidence type="ECO:0000256" key="1">
    <source>
        <dbReference type="SAM" id="Phobius"/>
    </source>
</evidence>
<gene>
    <name evidence="2" type="ORF">COT98_03520</name>
</gene>
<sequence length="157" mass="17964">MTLSVFATDSVLLGMLWKSWNGYVYAFTAGFILWLVALFGPAVLWWSIVQARRFLARGGMFGGLLQWLEAIDAEGRLERLAFKKRKRLKAKNAPWWRLLQGLSTSYLLWAWLRHDLANIFVFLPRPVPIFGLVGILSVLNFGMVRIFRDGGGEISWS</sequence>
<accession>A0A2M6WNZ2</accession>
<proteinExistence type="predicted"/>
<evidence type="ECO:0000313" key="3">
    <source>
        <dbReference type="Proteomes" id="UP000228900"/>
    </source>
</evidence>
<feature type="transmembrane region" description="Helical" evidence="1">
    <location>
        <begin position="127"/>
        <end position="147"/>
    </location>
</feature>
<keyword evidence="1" id="KW-0812">Transmembrane</keyword>
<organism evidence="2 3">
    <name type="scientific">Candidatus Falkowbacteria bacterium CG10_big_fil_rev_8_21_14_0_10_39_9</name>
    <dbReference type="NCBI Taxonomy" id="1974566"/>
    <lineage>
        <taxon>Bacteria</taxon>
        <taxon>Candidatus Falkowiibacteriota</taxon>
    </lineage>
</organism>
<evidence type="ECO:0008006" key="4">
    <source>
        <dbReference type="Google" id="ProtNLM"/>
    </source>
</evidence>
<name>A0A2M6WNZ2_9BACT</name>
<dbReference type="EMBL" id="PFAQ01000049">
    <property type="protein sequence ID" value="PIT94464.1"/>
    <property type="molecule type" value="Genomic_DNA"/>
</dbReference>
<keyword evidence="1" id="KW-0472">Membrane</keyword>
<feature type="non-terminal residue" evidence="2">
    <location>
        <position position="157"/>
    </location>
</feature>
<keyword evidence="1" id="KW-1133">Transmembrane helix</keyword>
<reference evidence="3" key="1">
    <citation type="submission" date="2017-09" db="EMBL/GenBank/DDBJ databases">
        <title>Depth-based differentiation of microbial function through sediment-hosted aquifers and enrichment of novel symbionts in the deep terrestrial subsurface.</title>
        <authorList>
            <person name="Probst A.J."/>
            <person name="Ladd B."/>
            <person name="Jarett J.K."/>
            <person name="Geller-Mcgrath D.E."/>
            <person name="Sieber C.M.K."/>
            <person name="Emerson J.B."/>
            <person name="Anantharaman K."/>
            <person name="Thomas B.C."/>
            <person name="Malmstrom R."/>
            <person name="Stieglmeier M."/>
            <person name="Klingl A."/>
            <person name="Woyke T."/>
            <person name="Ryan C.M."/>
            <person name="Banfield J.F."/>
        </authorList>
    </citation>
    <scope>NUCLEOTIDE SEQUENCE [LARGE SCALE GENOMIC DNA]</scope>
</reference>
<dbReference type="AlphaFoldDB" id="A0A2M6WNZ2"/>
<feature type="transmembrane region" description="Helical" evidence="1">
    <location>
        <begin position="23"/>
        <end position="48"/>
    </location>
</feature>
<dbReference type="Proteomes" id="UP000228900">
    <property type="component" value="Unassembled WGS sequence"/>
</dbReference>